<accession>A0AAV8S3E9</accession>
<evidence type="ECO:0000256" key="7">
    <source>
        <dbReference type="ARBA" id="ARBA00023242"/>
    </source>
</evidence>
<dbReference type="InterPro" id="IPR036638">
    <property type="entry name" value="HLH_DNA-bd_sf"/>
</dbReference>
<evidence type="ECO:0000313" key="10">
    <source>
        <dbReference type="EMBL" id="KAJ8514008.1"/>
    </source>
</evidence>
<feature type="domain" description="BHLH" evidence="9">
    <location>
        <begin position="148"/>
        <end position="197"/>
    </location>
</feature>
<keyword evidence="5" id="KW-0238">DNA-binding</keyword>
<evidence type="ECO:0000256" key="2">
    <source>
        <dbReference type="ARBA" id="ARBA00005510"/>
    </source>
</evidence>
<dbReference type="FunFam" id="4.10.280.10:FF:000032">
    <property type="entry name" value="Transcription factor bHLH123 family"/>
    <property type="match status" value="1"/>
</dbReference>
<sequence length="271" mass="27894">MEEEEEGFDHMEEGGFLELLGSGGEQGGGYLFDAPSSLSSPSSSCYSSLTAAQMLCFGGKEEAGLAPHGAFAQRSADNSSISSLSSSPNSTAATTTTTTININSSSCKTSKKKAGSGGGGGGRRTASVTATSTSATLTANKKPKTEASWASAGHGAIKVRKEKLGDRITALQQLVSPFGKSDTASVLHEAMGYIRFLHDQVQVLSSPYLQGMSSADHIQDGRGKNDLRSRGLCLVPISSTEHVTSSNGADLWSPAMGGVGTLTEEEEGEGS</sequence>
<evidence type="ECO:0000313" key="11">
    <source>
        <dbReference type="Proteomes" id="UP001222027"/>
    </source>
</evidence>
<comment type="subunit">
    <text evidence="3">Homodimer.</text>
</comment>
<dbReference type="InterPro" id="IPR045843">
    <property type="entry name" value="IND-like"/>
</dbReference>
<keyword evidence="4" id="KW-0805">Transcription regulation</keyword>
<name>A0AAV8S3E9_ENSVE</name>
<keyword evidence="11" id="KW-1185">Reference proteome</keyword>
<gene>
    <name evidence="10" type="ORF">OPV22_004442</name>
</gene>
<evidence type="ECO:0000256" key="1">
    <source>
        <dbReference type="ARBA" id="ARBA00004123"/>
    </source>
</evidence>
<dbReference type="GO" id="GO:0000978">
    <property type="term" value="F:RNA polymerase II cis-regulatory region sequence-specific DNA binding"/>
    <property type="evidence" value="ECO:0007669"/>
    <property type="project" value="TreeGrafter"/>
</dbReference>
<evidence type="ECO:0000256" key="5">
    <source>
        <dbReference type="ARBA" id="ARBA00023125"/>
    </source>
</evidence>
<dbReference type="GO" id="GO:0046983">
    <property type="term" value="F:protein dimerization activity"/>
    <property type="evidence" value="ECO:0007669"/>
    <property type="project" value="InterPro"/>
</dbReference>
<evidence type="ECO:0000256" key="6">
    <source>
        <dbReference type="ARBA" id="ARBA00023163"/>
    </source>
</evidence>
<dbReference type="GO" id="GO:0000981">
    <property type="term" value="F:DNA-binding transcription factor activity, RNA polymerase II-specific"/>
    <property type="evidence" value="ECO:0007669"/>
    <property type="project" value="TreeGrafter"/>
</dbReference>
<dbReference type="EMBL" id="JAQQAF010000001">
    <property type="protein sequence ID" value="KAJ8514008.1"/>
    <property type="molecule type" value="Genomic_DNA"/>
</dbReference>
<dbReference type="PANTHER" id="PTHR16223">
    <property type="entry name" value="TRANSCRIPTION FACTOR BHLH83-RELATED"/>
    <property type="match status" value="1"/>
</dbReference>
<dbReference type="CDD" id="cd11393">
    <property type="entry name" value="bHLH_AtbHLH_like"/>
    <property type="match status" value="1"/>
</dbReference>
<dbReference type="PROSITE" id="PS50888">
    <property type="entry name" value="BHLH"/>
    <property type="match status" value="1"/>
</dbReference>
<feature type="region of interest" description="Disordered" evidence="8">
    <location>
        <begin position="103"/>
        <end position="154"/>
    </location>
</feature>
<protein>
    <recommendedName>
        <fullName evidence="9">BHLH domain-containing protein</fullName>
    </recommendedName>
</protein>
<dbReference type="SUPFAM" id="SSF47459">
    <property type="entry name" value="HLH, helix-loop-helix DNA-binding domain"/>
    <property type="match status" value="1"/>
</dbReference>
<dbReference type="Gene3D" id="4.10.280.10">
    <property type="entry name" value="Helix-loop-helix DNA-binding domain"/>
    <property type="match status" value="1"/>
</dbReference>
<evidence type="ECO:0000259" key="9">
    <source>
        <dbReference type="PROSITE" id="PS50888"/>
    </source>
</evidence>
<evidence type="ECO:0000256" key="8">
    <source>
        <dbReference type="SAM" id="MobiDB-lite"/>
    </source>
</evidence>
<proteinExistence type="inferred from homology"/>
<feature type="compositionally biased region" description="Low complexity" evidence="8">
    <location>
        <begin position="124"/>
        <end position="139"/>
    </location>
</feature>
<evidence type="ECO:0000256" key="3">
    <source>
        <dbReference type="ARBA" id="ARBA00011738"/>
    </source>
</evidence>
<keyword evidence="7" id="KW-0539">Nucleus</keyword>
<dbReference type="GO" id="GO:0005634">
    <property type="term" value="C:nucleus"/>
    <property type="evidence" value="ECO:0007669"/>
    <property type="project" value="UniProtKB-SubCell"/>
</dbReference>
<dbReference type="AlphaFoldDB" id="A0AAV8S3E9"/>
<evidence type="ECO:0000256" key="4">
    <source>
        <dbReference type="ARBA" id="ARBA00023015"/>
    </source>
</evidence>
<dbReference type="PANTHER" id="PTHR16223:SF380">
    <property type="entry name" value="HELIX-LOOP-HELIX DNA-BINDING DOMAIN CONTAINING PROTEIN, EXPRESSED"/>
    <property type="match status" value="1"/>
</dbReference>
<dbReference type="InterPro" id="IPR045239">
    <property type="entry name" value="bHLH95_bHLH"/>
</dbReference>
<feature type="region of interest" description="Disordered" evidence="8">
    <location>
        <begin position="243"/>
        <end position="271"/>
    </location>
</feature>
<keyword evidence="6" id="KW-0804">Transcription</keyword>
<comment type="subcellular location">
    <subcellularLocation>
        <location evidence="1">Nucleus</location>
    </subcellularLocation>
</comment>
<dbReference type="InterPro" id="IPR011598">
    <property type="entry name" value="bHLH_dom"/>
</dbReference>
<reference evidence="10 11" key="1">
    <citation type="submission" date="2022-12" db="EMBL/GenBank/DDBJ databases">
        <title>Chromosome-scale assembly of the Ensete ventricosum genome.</title>
        <authorList>
            <person name="Dussert Y."/>
            <person name="Stocks J."/>
            <person name="Wendawek A."/>
            <person name="Woldeyes F."/>
            <person name="Nichols R.A."/>
            <person name="Borrell J.S."/>
        </authorList>
    </citation>
    <scope>NUCLEOTIDE SEQUENCE [LARGE SCALE GENOMIC DNA]</scope>
    <source>
        <strain evidence="11">cv. Maze</strain>
        <tissue evidence="10">Seeds</tissue>
    </source>
</reference>
<comment type="similarity">
    <text evidence="2">Belongs to the bHLH protein family.</text>
</comment>
<comment type="caution">
    <text evidence="10">The sequence shown here is derived from an EMBL/GenBank/DDBJ whole genome shotgun (WGS) entry which is preliminary data.</text>
</comment>
<dbReference type="Proteomes" id="UP001222027">
    <property type="component" value="Unassembled WGS sequence"/>
</dbReference>
<organism evidence="10 11">
    <name type="scientific">Ensete ventricosum</name>
    <name type="common">Abyssinian banana</name>
    <name type="synonym">Musa ensete</name>
    <dbReference type="NCBI Taxonomy" id="4639"/>
    <lineage>
        <taxon>Eukaryota</taxon>
        <taxon>Viridiplantae</taxon>
        <taxon>Streptophyta</taxon>
        <taxon>Embryophyta</taxon>
        <taxon>Tracheophyta</taxon>
        <taxon>Spermatophyta</taxon>
        <taxon>Magnoliopsida</taxon>
        <taxon>Liliopsida</taxon>
        <taxon>Zingiberales</taxon>
        <taxon>Musaceae</taxon>
        <taxon>Ensete</taxon>
    </lineage>
</organism>